<sequence>MSNTLSVNAPPGVWVCSTDMMLTISPDTKIDWTQYSDGITMILFQGDVDYAKDHGVIKLGDKGKVKDITFKATVDVLKSCALENGKVPMVSGVVYMNISIVEKILSFHVYAPLDACTYYGLDNGADPIQLSLFFDILLCLAEDVTESDFVCGERSGSYGRSTRMGTKCSSKHEMTLMKGARASLWKILRGVSLKGVVIENGEFDYMHPSAECYRRQMLRSVEKFVDGPFDYNNHTHVCFHEDNQGKPPDVDLSTVVVNSIIENGINIGKESVVSHCQLQGNINIGTGCVLTGITPHDFKSLCPGTVLAKDLCILGYTVSLPGLRGKSRGFWWCLVFTMNFSTYCNKPWKVFFEGTGINSEEVWIGVPEQRRSLWNAKLFPVVHPFDVLEEDAGKDDIFWLASTGVSDIPDQQKLNRSQNVSTSELRCV</sequence>
<keyword evidence="1" id="KW-0808">Transferase</keyword>
<dbReference type="AlphaFoldDB" id="A0A9X0D0L5"/>
<evidence type="ECO:0000313" key="6">
    <source>
        <dbReference type="Proteomes" id="UP001163046"/>
    </source>
</evidence>
<organism evidence="5 6">
    <name type="scientific">Desmophyllum pertusum</name>
    <dbReference type="NCBI Taxonomy" id="174260"/>
    <lineage>
        <taxon>Eukaryota</taxon>
        <taxon>Metazoa</taxon>
        <taxon>Cnidaria</taxon>
        <taxon>Anthozoa</taxon>
        <taxon>Hexacorallia</taxon>
        <taxon>Scleractinia</taxon>
        <taxon>Caryophylliina</taxon>
        <taxon>Caryophylliidae</taxon>
        <taxon>Desmophyllum</taxon>
    </lineage>
</organism>
<evidence type="ECO:0000256" key="2">
    <source>
        <dbReference type="ARBA" id="ARBA00022741"/>
    </source>
</evidence>
<dbReference type="SUPFAM" id="SSF51161">
    <property type="entry name" value="Trimeric LpxA-like enzymes"/>
    <property type="match status" value="1"/>
</dbReference>
<keyword evidence="3" id="KW-0418">Kinase</keyword>
<dbReference type="GO" id="GO:0000166">
    <property type="term" value="F:nucleotide binding"/>
    <property type="evidence" value="ECO:0007669"/>
    <property type="project" value="UniProtKB-KW"/>
</dbReference>
<dbReference type="GO" id="GO:0050201">
    <property type="term" value="F:fucokinase activity"/>
    <property type="evidence" value="ECO:0007669"/>
    <property type="project" value="TreeGrafter"/>
</dbReference>
<dbReference type="InterPro" id="IPR011004">
    <property type="entry name" value="Trimer_LpxA-like_sf"/>
</dbReference>
<dbReference type="GO" id="GO:0042352">
    <property type="term" value="P:GDP-L-fucose salvage"/>
    <property type="evidence" value="ECO:0007669"/>
    <property type="project" value="TreeGrafter"/>
</dbReference>
<dbReference type="InterPro" id="IPR052203">
    <property type="entry name" value="GHMP_Kinase-Related"/>
</dbReference>
<feature type="domain" description="GDP-fucose pyrophosphorylase" evidence="4">
    <location>
        <begin position="9"/>
        <end position="384"/>
    </location>
</feature>
<dbReference type="PANTHER" id="PTHR32463">
    <property type="entry name" value="L-FUCOSE KINASE"/>
    <property type="match status" value="1"/>
</dbReference>
<evidence type="ECO:0000313" key="5">
    <source>
        <dbReference type="EMBL" id="KAJ7382346.1"/>
    </source>
</evidence>
<protein>
    <recommendedName>
        <fullName evidence="4">GDP-fucose pyrophosphorylase domain-containing protein</fullName>
    </recommendedName>
</protein>
<evidence type="ECO:0000256" key="3">
    <source>
        <dbReference type="ARBA" id="ARBA00022777"/>
    </source>
</evidence>
<dbReference type="EMBL" id="MU825927">
    <property type="protein sequence ID" value="KAJ7382346.1"/>
    <property type="molecule type" value="Genomic_DNA"/>
</dbReference>
<keyword evidence="6" id="KW-1185">Reference proteome</keyword>
<comment type="caution">
    <text evidence="5">The sequence shown here is derived from an EMBL/GenBank/DDBJ whole genome shotgun (WGS) entry which is preliminary data.</text>
</comment>
<dbReference type="Proteomes" id="UP001163046">
    <property type="component" value="Unassembled WGS sequence"/>
</dbReference>
<dbReference type="OrthoDB" id="271303at2759"/>
<proteinExistence type="predicted"/>
<accession>A0A9X0D0L5</accession>
<dbReference type="Pfam" id="PF07959">
    <property type="entry name" value="Fucose_pyrophosphorylase"/>
    <property type="match status" value="1"/>
</dbReference>
<dbReference type="InterPro" id="IPR012887">
    <property type="entry name" value="GDP_fucose_pyrophosphorylase"/>
</dbReference>
<evidence type="ECO:0000256" key="1">
    <source>
        <dbReference type="ARBA" id="ARBA00022679"/>
    </source>
</evidence>
<reference evidence="5" key="1">
    <citation type="submission" date="2023-01" db="EMBL/GenBank/DDBJ databases">
        <title>Genome assembly of the deep-sea coral Lophelia pertusa.</title>
        <authorList>
            <person name="Herrera S."/>
            <person name="Cordes E."/>
        </authorList>
    </citation>
    <scope>NUCLEOTIDE SEQUENCE</scope>
    <source>
        <strain evidence="5">USNM1676648</strain>
        <tissue evidence="5">Polyp</tissue>
    </source>
</reference>
<dbReference type="PANTHER" id="PTHR32463:SF0">
    <property type="entry name" value="L-FUCOSE KINASE"/>
    <property type="match status" value="1"/>
</dbReference>
<gene>
    <name evidence="5" type="ORF">OS493_035623</name>
</gene>
<keyword evidence="2" id="KW-0547">Nucleotide-binding</keyword>
<evidence type="ECO:0000259" key="4">
    <source>
        <dbReference type="Pfam" id="PF07959"/>
    </source>
</evidence>
<name>A0A9X0D0L5_9CNID</name>